<dbReference type="InterPro" id="IPR029058">
    <property type="entry name" value="AB_hydrolase_fold"/>
</dbReference>
<dbReference type="EMBL" id="MVBO01000040">
    <property type="protein sequence ID" value="OZJ04437.1"/>
    <property type="molecule type" value="Genomic_DNA"/>
</dbReference>
<name>A0A261Y1D8_9FUNG</name>
<dbReference type="Pfam" id="PF10230">
    <property type="entry name" value="LIDHydrolase"/>
    <property type="match status" value="1"/>
</dbReference>
<comment type="similarity">
    <text evidence="2">Belongs to the AB hydrolase superfamily. LDAH family.</text>
</comment>
<dbReference type="AlphaFoldDB" id="A0A261Y1D8"/>
<evidence type="ECO:0000256" key="4">
    <source>
        <dbReference type="ARBA" id="ARBA00022801"/>
    </source>
</evidence>
<dbReference type="PANTHER" id="PTHR13390">
    <property type="entry name" value="LIPASE"/>
    <property type="match status" value="1"/>
</dbReference>
<dbReference type="PANTHER" id="PTHR13390:SF0">
    <property type="entry name" value="LIPID DROPLET-ASSOCIATED HYDROLASE"/>
    <property type="match status" value="1"/>
</dbReference>
<proteinExistence type="inferred from homology"/>
<dbReference type="SUPFAM" id="SSF53474">
    <property type="entry name" value="alpha/beta-Hydrolases"/>
    <property type="match status" value="1"/>
</dbReference>
<sequence length="358" mass="40333">MAGMESLFSPPIRCILDVKGFTTESEVIWWPLRENVPTSQLGEVHSNAGETSAGAQTRNKIQGSRMSDVVTVMFMIPGNPGLIDYYEEFLTTIHETTPHPLVIYGVSHLGHSPAIRQASAPAHYHHHHSKPSRLYSLDDQIRHKVQVIRDIMHKAYNHQHVHVLVVGHSVGAYIAGKAIQELTQSDWEAQWDLRCIGLFPTLFDIAKTPNGNVLKHLFPHRTFASGLLGFLSLLPTPVLPRLLSMFTEPHPTTLHLLNPHILPQAMYMAECEMDEIGPLDKAWDNVSDKCLFYFSANDAWAPKAWYDIVLARLPQATTLLCDEDLPHAFVLGYSQNVAQKMVGWLDDLVRMGSWRARE</sequence>
<reference evidence="5 6" key="1">
    <citation type="journal article" date="2017" name="Mycologia">
        <title>Bifiguratus adelaidae, gen. et sp. nov., a new member of Mucoromycotina in endophytic and soil-dwelling habitats.</title>
        <authorList>
            <person name="Torres-Cruz T.J."/>
            <person name="Billingsley Tobias T.L."/>
            <person name="Almatruk M."/>
            <person name="Hesse C."/>
            <person name="Kuske C.R."/>
            <person name="Desiro A."/>
            <person name="Benucci G.M."/>
            <person name="Bonito G."/>
            <person name="Stajich J.E."/>
            <person name="Dunlap C."/>
            <person name="Arnold A.E."/>
            <person name="Porras-Alfaro A."/>
        </authorList>
    </citation>
    <scope>NUCLEOTIDE SEQUENCE [LARGE SCALE GENOMIC DNA]</scope>
    <source>
        <strain evidence="5 6">AZ0501</strain>
    </source>
</reference>
<dbReference type="InterPro" id="IPR019363">
    <property type="entry name" value="LDAH"/>
</dbReference>
<dbReference type="GO" id="GO:0019915">
    <property type="term" value="P:lipid storage"/>
    <property type="evidence" value="ECO:0007669"/>
    <property type="project" value="InterPro"/>
</dbReference>
<dbReference type="GO" id="GO:0016298">
    <property type="term" value="F:lipase activity"/>
    <property type="evidence" value="ECO:0007669"/>
    <property type="project" value="InterPro"/>
</dbReference>
<comment type="caution">
    <text evidence="5">The sequence shown here is derived from an EMBL/GenBank/DDBJ whole genome shotgun (WGS) entry which is preliminary data.</text>
</comment>
<dbReference type="Proteomes" id="UP000242875">
    <property type="component" value="Unassembled WGS sequence"/>
</dbReference>
<evidence type="ECO:0008006" key="7">
    <source>
        <dbReference type="Google" id="ProtNLM"/>
    </source>
</evidence>
<dbReference type="GO" id="GO:0005811">
    <property type="term" value="C:lipid droplet"/>
    <property type="evidence" value="ECO:0007669"/>
    <property type="project" value="UniProtKB-SubCell"/>
</dbReference>
<evidence type="ECO:0000313" key="6">
    <source>
        <dbReference type="Proteomes" id="UP000242875"/>
    </source>
</evidence>
<evidence type="ECO:0000256" key="2">
    <source>
        <dbReference type="ARBA" id="ARBA00008300"/>
    </source>
</evidence>
<keyword evidence="4" id="KW-0378">Hydrolase</keyword>
<organism evidence="5 6">
    <name type="scientific">Bifiguratus adelaidae</name>
    <dbReference type="NCBI Taxonomy" id="1938954"/>
    <lineage>
        <taxon>Eukaryota</taxon>
        <taxon>Fungi</taxon>
        <taxon>Fungi incertae sedis</taxon>
        <taxon>Mucoromycota</taxon>
        <taxon>Mucoromycotina</taxon>
        <taxon>Endogonomycetes</taxon>
        <taxon>Endogonales</taxon>
        <taxon>Endogonales incertae sedis</taxon>
        <taxon>Bifiguratus</taxon>
    </lineage>
</organism>
<comment type="subcellular location">
    <subcellularLocation>
        <location evidence="1">Lipid droplet</location>
    </subcellularLocation>
</comment>
<accession>A0A261Y1D8</accession>
<protein>
    <recommendedName>
        <fullName evidence="7">AB hydrolase-1 domain-containing protein</fullName>
    </recommendedName>
</protein>
<keyword evidence="3" id="KW-0551">Lipid droplet</keyword>
<evidence type="ECO:0000313" key="5">
    <source>
        <dbReference type="EMBL" id="OZJ04437.1"/>
    </source>
</evidence>
<gene>
    <name evidence="5" type="ORF">BZG36_02791</name>
</gene>
<dbReference type="Gene3D" id="3.40.50.1820">
    <property type="entry name" value="alpha/beta hydrolase"/>
    <property type="match status" value="1"/>
</dbReference>
<dbReference type="OrthoDB" id="448051at2759"/>
<evidence type="ECO:0000256" key="1">
    <source>
        <dbReference type="ARBA" id="ARBA00004502"/>
    </source>
</evidence>
<keyword evidence="6" id="KW-1185">Reference proteome</keyword>
<evidence type="ECO:0000256" key="3">
    <source>
        <dbReference type="ARBA" id="ARBA00022677"/>
    </source>
</evidence>